<dbReference type="Pfam" id="PF05869">
    <property type="entry name" value="Dam"/>
    <property type="match status" value="1"/>
</dbReference>
<accession>A0ABN8T9F1</accession>
<protein>
    <recommendedName>
        <fullName evidence="3">Phage N-6-adenine-methyltransferase</fullName>
    </recommendedName>
</protein>
<dbReference type="NCBIfam" id="TIGR01712">
    <property type="entry name" value="phage_N6A_met"/>
    <property type="match status" value="1"/>
</dbReference>
<dbReference type="InterPro" id="IPR008593">
    <property type="entry name" value="Dam_MeTrfase"/>
</dbReference>
<evidence type="ECO:0000313" key="2">
    <source>
        <dbReference type="Proteomes" id="UP001152651"/>
    </source>
</evidence>
<evidence type="ECO:0008006" key="3">
    <source>
        <dbReference type="Google" id="ProtNLM"/>
    </source>
</evidence>
<dbReference type="EMBL" id="CALSBS010000002">
    <property type="protein sequence ID" value="CAH6636011.1"/>
    <property type="molecule type" value="Genomic_DNA"/>
</dbReference>
<name>A0ABN8T9F1_9ENTR</name>
<gene>
    <name evidence="1" type="ORF">FBBNIHIM_04180</name>
</gene>
<organism evidence="1 2">
    <name type="scientific">Pseudocitrobacter vendiensis</name>
    <dbReference type="NCBI Taxonomy" id="2488306"/>
    <lineage>
        <taxon>Bacteria</taxon>
        <taxon>Pseudomonadati</taxon>
        <taxon>Pseudomonadota</taxon>
        <taxon>Gammaproteobacteria</taxon>
        <taxon>Enterobacterales</taxon>
        <taxon>Enterobacteriaceae</taxon>
        <taxon>Pseudocitrobacter</taxon>
    </lineage>
</organism>
<comment type="caution">
    <text evidence="1">The sequence shown here is derived from an EMBL/GenBank/DDBJ whole genome shotgun (WGS) entry which is preliminary data.</text>
</comment>
<evidence type="ECO:0000313" key="1">
    <source>
        <dbReference type="EMBL" id="CAH6636011.1"/>
    </source>
</evidence>
<keyword evidence="2" id="KW-1185">Reference proteome</keyword>
<dbReference type="Proteomes" id="UP001152651">
    <property type="component" value="Unassembled WGS sequence"/>
</dbReference>
<reference evidence="1" key="1">
    <citation type="submission" date="2022-05" db="EMBL/GenBank/DDBJ databases">
        <authorList>
            <person name="Blom J."/>
        </authorList>
    </citation>
    <scope>NUCLEOTIDE SEQUENCE</scope>
    <source>
        <strain evidence="1">Type strain: CPO20170097</strain>
    </source>
</reference>
<sequence>MTDYTGSNTPTDQRDLWRTPPSLFASLDAEFCFQLDAAAAPHNALCRKFITAEQNTLETPWVDYLTVPGYVWLNPPYSDITPFVKKAAAESANQIGTVMLVPADTSVGWFKEAIQTASEVRFITAGRLAFINPVTGKPVSGNNKGSMLIIWRPYPRTHCQLTSVDRDQLIQFGQKLIARRSVDQNVTSTVWPAEVSLVYSQIGNAQELPSSQQQKLKSHINRMWLDRIPVPEILNAASSLASSMEKHT</sequence>
<proteinExistence type="predicted"/>